<gene>
    <name evidence="1" type="ORF">LXM26_00245</name>
</gene>
<comment type="caution">
    <text evidence="1">The sequence shown here is derived from an EMBL/GenBank/DDBJ whole genome shotgun (WGS) entry which is preliminary data.</text>
</comment>
<organism evidence="1 2">
    <name type="scientific">Dyadobacter chenwenxiniae</name>
    <dbReference type="NCBI Taxonomy" id="2906456"/>
    <lineage>
        <taxon>Bacteria</taxon>
        <taxon>Pseudomonadati</taxon>
        <taxon>Bacteroidota</taxon>
        <taxon>Cytophagia</taxon>
        <taxon>Cytophagales</taxon>
        <taxon>Spirosomataceae</taxon>
        <taxon>Dyadobacter</taxon>
    </lineage>
</organism>
<dbReference type="Proteomes" id="UP001139000">
    <property type="component" value="Unassembled WGS sequence"/>
</dbReference>
<evidence type="ECO:0000313" key="1">
    <source>
        <dbReference type="EMBL" id="MCF0059902.1"/>
    </source>
</evidence>
<dbReference type="AlphaFoldDB" id="A0A9X1PEL5"/>
<keyword evidence="2" id="KW-1185">Reference proteome</keyword>
<evidence type="ECO:0000313" key="2">
    <source>
        <dbReference type="Proteomes" id="UP001139000"/>
    </source>
</evidence>
<name>A0A9X1PEL5_9BACT</name>
<accession>A0A9X1PEL5</accession>
<protein>
    <submittedName>
        <fullName evidence="1">Uncharacterized protein</fullName>
    </submittedName>
</protein>
<dbReference type="RefSeq" id="WP_234652161.1">
    <property type="nucleotide sequence ID" value="NZ_CP094997.1"/>
</dbReference>
<proteinExistence type="predicted"/>
<dbReference type="EMBL" id="JAJTTC010000001">
    <property type="protein sequence ID" value="MCF0059902.1"/>
    <property type="molecule type" value="Genomic_DNA"/>
</dbReference>
<sequence>MTPPEVIQAYKDKYAAFPDLVERIVRQLKYERGKKEISIICFQVWDKTKEGGDFWHKFHLLESDRQLTRQSIDAAYAEFGIEPLAPEIDMSWLTNTPYHDLWEYMANYHNLTLLQSEVMDIVSVIEDCQRKIK</sequence>
<reference evidence="1" key="1">
    <citation type="submission" date="2021-12" db="EMBL/GenBank/DDBJ databases">
        <title>Novel species in genus Dyadobacter.</title>
        <authorList>
            <person name="Ma C."/>
        </authorList>
    </citation>
    <scope>NUCLEOTIDE SEQUENCE</scope>
    <source>
        <strain evidence="1">LJ419</strain>
    </source>
</reference>